<dbReference type="Proteomes" id="UP000009138">
    <property type="component" value="Unassembled WGS sequence"/>
</dbReference>
<dbReference type="InParanoid" id="I1C385"/>
<dbReference type="EMBL" id="CH476736">
    <property type="protein sequence ID" value="EIE82915.1"/>
    <property type="molecule type" value="Genomic_DNA"/>
</dbReference>
<name>I1C385_RHIO9</name>
<evidence type="ECO:0000313" key="1">
    <source>
        <dbReference type="EMBL" id="EIE82915.1"/>
    </source>
</evidence>
<organism evidence="1 2">
    <name type="scientific">Rhizopus delemar (strain RA 99-880 / ATCC MYA-4621 / FGSC 9543 / NRRL 43880)</name>
    <name type="common">Mucormycosis agent</name>
    <name type="synonym">Rhizopus arrhizus var. delemar</name>
    <dbReference type="NCBI Taxonomy" id="246409"/>
    <lineage>
        <taxon>Eukaryota</taxon>
        <taxon>Fungi</taxon>
        <taxon>Fungi incertae sedis</taxon>
        <taxon>Mucoromycota</taxon>
        <taxon>Mucoromycotina</taxon>
        <taxon>Mucoromycetes</taxon>
        <taxon>Mucorales</taxon>
        <taxon>Mucorineae</taxon>
        <taxon>Rhizopodaceae</taxon>
        <taxon>Rhizopus</taxon>
    </lineage>
</organism>
<dbReference type="AlphaFoldDB" id="I1C385"/>
<keyword evidence="2" id="KW-1185">Reference proteome</keyword>
<accession>I1C385</accession>
<dbReference type="GeneID" id="93614591"/>
<dbReference type="VEuPathDB" id="FungiDB:RO3G_07620"/>
<proteinExistence type="predicted"/>
<reference evidence="1 2" key="1">
    <citation type="journal article" date="2009" name="PLoS Genet.">
        <title>Genomic analysis of the basal lineage fungus Rhizopus oryzae reveals a whole-genome duplication.</title>
        <authorList>
            <person name="Ma L.-J."/>
            <person name="Ibrahim A.S."/>
            <person name="Skory C."/>
            <person name="Grabherr M.G."/>
            <person name="Burger G."/>
            <person name="Butler M."/>
            <person name="Elias M."/>
            <person name="Idnurm A."/>
            <person name="Lang B.F."/>
            <person name="Sone T."/>
            <person name="Abe A."/>
            <person name="Calvo S.E."/>
            <person name="Corrochano L.M."/>
            <person name="Engels R."/>
            <person name="Fu J."/>
            <person name="Hansberg W."/>
            <person name="Kim J.-M."/>
            <person name="Kodira C.D."/>
            <person name="Koehrsen M.J."/>
            <person name="Liu B."/>
            <person name="Miranda-Saavedra D."/>
            <person name="O'Leary S."/>
            <person name="Ortiz-Castellanos L."/>
            <person name="Poulter R."/>
            <person name="Rodriguez-Romero J."/>
            <person name="Ruiz-Herrera J."/>
            <person name="Shen Y.-Q."/>
            <person name="Zeng Q."/>
            <person name="Galagan J."/>
            <person name="Birren B.W."/>
            <person name="Cuomo C.A."/>
            <person name="Wickes B.L."/>
        </authorList>
    </citation>
    <scope>NUCLEOTIDE SEQUENCE [LARGE SCALE GENOMIC DNA]</scope>
    <source>
        <strain evidence="2">RA 99-880 / ATCC MYA-4621 / FGSC 9543 / NRRL 43880</strain>
    </source>
</reference>
<evidence type="ECO:0000313" key="2">
    <source>
        <dbReference type="Proteomes" id="UP000009138"/>
    </source>
</evidence>
<dbReference type="RefSeq" id="XP_067518311.1">
    <property type="nucleotide sequence ID" value="XM_067662210.1"/>
</dbReference>
<gene>
    <name evidence="1" type="ORF">RO3G_07620</name>
</gene>
<sequence>MRAVANTTRLKVPMHDFWIRECKLHLITEKFATESGEKRMASTYFTTDYNIRKRDLPHVD</sequence>
<protein>
    <submittedName>
        <fullName evidence="1">Uncharacterized protein</fullName>
    </submittedName>
</protein>